<sequence length="120" mass="13354">MSSVMIVHYLTKGLKHSLLAHVIRRHPSTPSEFLTVAQDEEKILLTLNGLSHASPNSLDNYPHEDDPVNEMVTLVQRPAPASNRRQTTFSPQPLMNQTLSNRYVSSSSQSLLSSKASFII</sequence>
<proteinExistence type="predicted"/>
<evidence type="ECO:0000313" key="2">
    <source>
        <dbReference type="EMBL" id="CAF4207765.1"/>
    </source>
</evidence>
<dbReference type="EMBL" id="CAJOBD010015369">
    <property type="protein sequence ID" value="CAF4207765.1"/>
    <property type="molecule type" value="Genomic_DNA"/>
</dbReference>
<name>A0A820BX93_9BILA</name>
<accession>A0A820BX93</accession>
<dbReference type="Proteomes" id="UP000663836">
    <property type="component" value="Unassembled WGS sequence"/>
</dbReference>
<dbReference type="EMBL" id="CAJNOT010008340">
    <property type="protein sequence ID" value="CAF1517349.1"/>
    <property type="molecule type" value="Genomic_DNA"/>
</dbReference>
<dbReference type="AlphaFoldDB" id="A0A820BX93"/>
<comment type="caution">
    <text evidence="2">The sequence shown here is derived from an EMBL/GenBank/DDBJ whole genome shotgun (WGS) entry which is preliminary data.</text>
</comment>
<evidence type="ECO:0000313" key="3">
    <source>
        <dbReference type="Proteomes" id="UP000663836"/>
    </source>
</evidence>
<organism evidence="2 3">
    <name type="scientific">Rotaria sordida</name>
    <dbReference type="NCBI Taxonomy" id="392033"/>
    <lineage>
        <taxon>Eukaryota</taxon>
        <taxon>Metazoa</taxon>
        <taxon>Spiralia</taxon>
        <taxon>Gnathifera</taxon>
        <taxon>Rotifera</taxon>
        <taxon>Eurotatoria</taxon>
        <taxon>Bdelloidea</taxon>
        <taxon>Philodinida</taxon>
        <taxon>Philodinidae</taxon>
        <taxon>Rotaria</taxon>
    </lineage>
</organism>
<evidence type="ECO:0000313" key="1">
    <source>
        <dbReference type="EMBL" id="CAF1517349.1"/>
    </source>
</evidence>
<protein>
    <submittedName>
        <fullName evidence="2">Uncharacterized protein</fullName>
    </submittedName>
</protein>
<gene>
    <name evidence="2" type="ORF">JBS370_LOCUS36840</name>
    <name evidence="1" type="ORF">ZHD862_LOCUS38215</name>
</gene>
<dbReference type="Proteomes" id="UP000663864">
    <property type="component" value="Unassembled WGS sequence"/>
</dbReference>
<reference evidence="2" key="1">
    <citation type="submission" date="2021-02" db="EMBL/GenBank/DDBJ databases">
        <authorList>
            <person name="Nowell W R."/>
        </authorList>
    </citation>
    <scope>NUCLEOTIDE SEQUENCE</scope>
</reference>